<name>Q0MX20_ARAHY</name>
<proteinExistence type="evidence at transcript level"/>
<keyword evidence="1" id="KW-1133">Transmembrane helix</keyword>
<dbReference type="EMBL" id="DQ834690">
    <property type="protein sequence ID" value="ABH09320.1"/>
    <property type="molecule type" value="mRNA"/>
</dbReference>
<dbReference type="AlphaFoldDB" id="Q0MX20"/>
<keyword evidence="1" id="KW-0472">Membrane</keyword>
<evidence type="ECO:0000313" key="2">
    <source>
        <dbReference type="EMBL" id="ABH09320.1"/>
    </source>
</evidence>
<protein>
    <submittedName>
        <fullName evidence="2">Serine rich protein</fullName>
    </submittedName>
</protein>
<sequence>MVLSSALVYSTCSPVSVWGTVQFTGRIALPIRSFFPGSFPPCYLWTTVADYKQTRYYWGGRGTPLASPRRTPILLNEGKLEVKPTSFLKSVPGPSYQGGGLGGSMASLLLEKMAPLELGPPDGPPLILRGKKRQIILIGVTSTSACLILLVSTTAGFFLQERQNSASAMFRHTKIPIPSIASLASSPSMHSIFHVSQFRCIPRGECLAIVIVEIKFFKVCEVT</sequence>
<keyword evidence="1" id="KW-0812">Transmembrane</keyword>
<evidence type="ECO:0000256" key="1">
    <source>
        <dbReference type="SAM" id="Phobius"/>
    </source>
</evidence>
<reference evidence="2" key="1">
    <citation type="submission" date="2006-06" db="EMBL/GenBank/DDBJ databases">
        <title>Identification of genes involved in drought tolerance and mapping of its upstream binding motifs.</title>
        <authorList>
            <person name="Devaiah K.M."/>
            <person name="Geetha Bali"/>
            <person name="Athmaram T.N."/>
            <person name="Naik K.S."/>
            <person name="Basha M.S."/>
        </authorList>
    </citation>
    <scope>NUCLEOTIDE SEQUENCE</scope>
</reference>
<feature type="transmembrane region" description="Helical" evidence="1">
    <location>
        <begin position="135"/>
        <end position="159"/>
    </location>
</feature>
<organism evidence="2">
    <name type="scientific">Arachis hypogaea</name>
    <name type="common">Peanut</name>
    <dbReference type="NCBI Taxonomy" id="3818"/>
    <lineage>
        <taxon>Eukaryota</taxon>
        <taxon>Viridiplantae</taxon>
        <taxon>Streptophyta</taxon>
        <taxon>Embryophyta</taxon>
        <taxon>Tracheophyta</taxon>
        <taxon>Spermatophyta</taxon>
        <taxon>Magnoliopsida</taxon>
        <taxon>eudicotyledons</taxon>
        <taxon>Gunneridae</taxon>
        <taxon>Pentapetalae</taxon>
        <taxon>rosids</taxon>
        <taxon>fabids</taxon>
        <taxon>Fabales</taxon>
        <taxon>Fabaceae</taxon>
        <taxon>Papilionoideae</taxon>
        <taxon>50 kb inversion clade</taxon>
        <taxon>dalbergioids sensu lato</taxon>
        <taxon>Dalbergieae</taxon>
        <taxon>Pterocarpus clade</taxon>
        <taxon>Arachis</taxon>
    </lineage>
</organism>
<accession>Q0MX20</accession>